<dbReference type="Gene3D" id="3.10.20.90">
    <property type="entry name" value="Phosphatidylinositol 3-kinase Catalytic Subunit, Chain A, domain 1"/>
    <property type="match status" value="1"/>
</dbReference>
<organism evidence="2 3">
    <name type="scientific">Desmophyllum pertusum</name>
    <dbReference type="NCBI Taxonomy" id="174260"/>
    <lineage>
        <taxon>Eukaryota</taxon>
        <taxon>Metazoa</taxon>
        <taxon>Cnidaria</taxon>
        <taxon>Anthozoa</taxon>
        <taxon>Hexacorallia</taxon>
        <taxon>Scleractinia</taxon>
        <taxon>Caryophylliina</taxon>
        <taxon>Caryophylliidae</taxon>
        <taxon>Desmophyllum</taxon>
    </lineage>
</organism>
<dbReference type="GO" id="GO:0043130">
    <property type="term" value="F:ubiquitin binding"/>
    <property type="evidence" value="ECO:0007669"/>
    <property type="project" value="TreeGrafter"/>
</dbReference>
<evidence type="ECO:0000313" key="2">
    <source>
        <dbReference type="EMBL" id="KAJ7388327.1"/>
    </source>
</evidence>
<sequence length="773" mass="86263">MLKGGGSREVDMPVEATKDEIIAECMPLFFPNGSSKLFGKATNMDFGLANFKTEAIDDSVIVAGSEVPFTLLNYLEAHKTLKVRLYLTSRCKPTLASEVTCNQSGVGKPANSACSSDDEDGLRPMLTTETKLQHTWHDTLIGSSEQRYAIKSEQDNAYFASLAKDKADDEARREAIEREIMEWKRKESLQHARGLRVPKEPNSPCITVQVRHPTMGLLRRGFSPSDTMMAVFDWVGSQTPDPEYFELHSNSVKCLPASMSVVEVDRQTLYMAECDVPPSISDEVDDQTVELRGFGQLLNCSAATVEHLGAVCVGEQLPEHFMDGDSSSGDDTIDNVSTLSSSQDEAERRKPSVGQYARGRNFREMVNNGLLESRDLSSASDSHLVEEAQEDNSDSHADENPSTVPSEVPQRVTDNHEASNVPHISVNVANGIASRNIRTLRIRRQLVLQDLIQAFSNEEIMTCDIRVVVVDARGNDEMGEDAKGVYRDILANFWQEFYISCTLGERERVPSLRHDFQCNEWTAVGRIIAKGYLDLGYFPIMLSPTFIISVLLGEKEVSEETLLHLFNRYLAPDDEDVVREALKVSEGKDGSDYDELIELLDRYGCRKRPTQANVKDLILELAHKELIQKPQYVADCWGALLLKYLKGSDLSTAKKVHDRCKALEPTTRKVLGMIQANPCSNSERSALGFLKRFIRGMDLAQLKSFLMFVTGADVLCVTAIHVEFTQLDGLARRPIAHTCGGVLELPSTYQSYTELRAEFSNVLAKEKWQNDIC</sequence>
<dbReference type="PANTHER" id="PTHR23322:SF28">
    <property type="entry name" value="UBX DOMAIN-CONTAINING PROTEIN 10"/>
    <property type="match status" value="1"/>
</dbReference>
<dbReference type="InterPro" id="IPR050730">
    <property type="entry name" value="UBX_domain-protein"/>
</dbReference>
<dbReference type="Proteomes" id="UP001163046">
    <property type="component" value="Unassembled WGS sequence"/>
</dbReference>
<dbReference type="GO" id="GO:0005783">
    <property type="term" value="C:endoplasmic reticulum"/>
    <property type="evidence" value="ECO:0007669"/>
    <property type="project" value="TreeGrafter"/>
</dbReference>
<dbReference type="OrthoDB" id="5983166at2759"/>
<proteinExistence type="predicted"/>
<dbReference type="InterPro" id="IPR035983">
    <property type="entry name" value="Hect_E3_ubiquitin_ligase"/>
</dbReference>
<keyword evidence="3" id="KW-1185">Reference proteome</keyword>
<dbReference type="GO" id="GO:0036503">
    <property type="term" value="P:ERAD pathway"/>
    <property type="evidence" value="ECO:0007669"/>
    <property type="project" value="TreeGrafter"/>
</dbReference>
<accession>A0A9W9ZUX2</accession>
<dbReference type="Gene3D" id="3.90.1750.10">
    <property type="entry name" value="Hect, E3 ligase catalytic domains"/>
    <property type="match status" value="1"/>
</dbReference>
<comment type="caution">
    <text evidence="2">The sequence shown here is derived from an EMBL/GenBank/DDBJ whole genome shotgun (WGS) entry which is preliminary data.</text>
</comment>
<gene>
    <name evidence="2" type="ORF">OS493_038466</name>
</gene>
<dbReference type="SUPFAM" id="SSF56204">
    <property type="entry name" value="Hect, E3 ligase catalytic domain"/>
    <property type="match status" value="2"/>
</dbReference>
<dbReference type="EMBL" id="MU825494">
    <property type="protein sequence ID" value="KAJ7388327.1"/>
    <property type="molecule type" value="Genomic_DNA"/>
</dbReference>
<dbReference type="InterPro" id="IPR029071">
    <property type="entry name" value="Ubiquitin-like_domsf"/>
</dbReference>
<reference evidence="2" key="1">
    <citation type="submission" date="2023-01" db="EMBL/GenBank/DDBJ databases">
        <title>Genome assembly of the deep-sea coral Lophelia pertusa.</title>
        <authorList>
            <person name="Herrera S."/>
            <person name="Cordes E."/>
        </authorList>
    </citation>
    <scope>NUCLEOTIDE SEQUENCE</scope>
    <source>
        <strain evidence="2">USNM1676648</strain>
        <tissue evidence="2">Polyp</tissue>
    </source>
</reference>
<feature type="region of interest" description="Disordered" evidence="1">
    <location>
        <begin position="322"/>
        <end position="359"/>
    </location>
</feature>
<feature type="region of interest" description="Disordered" evidence="1">
    <location>
        <begin position="375"/>
        <end position="422"/>
    </location>
</feature>
<dbReference type="SUPFAM" id="SSF54236">
    <property type="entry name" value="Ubiquitin-like"/>
    <property type="match status" value="1"/>
</dbReference>
<dbReference type="PANTHER" id="PTHR23322">
    <property type="entry name" value="FAS-ASSOCIATED PROTEIN"/>
    <property type="match status" value="1"/>
</dbReference>
<feature type="compositionally biased region" description="Polar residues" evidence="1">
    <location>
        <begin position="334"/>
        <end position="343"/>
    </location>
</feature>
<evidence type="ECO:0000313" key="3">
    <source>
        <dbReference type="Proteomes" id="UP001163046"/>
    </source>
</evidence>
<protein>
    <recommendedName>
        <fullName evidence="4">HECT domain-containing protein</fullName>
    </recommendedName>
</protein>
<evidence type="ECO:0000256" key="1">
    <source>
        <dbReference type="SAM" id="MobiDB-lite"/>
    </source>
</evidence>
<dbReference type="GO" id="GO:0004842">
    <property type="term" value="F:ubiquitin-protein transferase activity"/>
    <property type="evidence" value="ECO:0007669"/>
    <property type="project" value="InterPro"/>
</dbReference>
<dbReference type="AlphaFoldDB" id="A0A9W9ZUX2"/>
<evidence type="ECO:0008006" key="4">
    <source>
        <dbReference type="Google" id="ProtNLM"/>
    </source>
</evidence>
<name>A0A9W9ZUX2_9CNID</name>
<dbReference type="Gene3D" id="3.30.2410.10">
    <property type="entry name" value="Hect, E3 ligase catalytic domain"/>
    <property type="match status" value="1"/>
</dbReference>